<dbReference type="AlphaFoldDB" id="A0A8K0CCE6"/>
<accession>A0A8K0CCE6</accession>
<feature type="transmembrane region" description="Helical" evidence="7">
    <location>
        <begin position="96"/>
        <end position="118"/>
    </location>
</feature>
<comment type="catalytic activity">
    <reaction evidence="7">
        <text>L-cysteinyl-[protein] + hexadecanoyl-CoA = S-hexadecanoyl-L-cysteinyl-[protein] + CoA</text>
        <dbReference type="Rhea" id="RHEA:36683"/>
        <dbReference type="Rhea" id="RHEA-COMP:10131"/>
        <dbReference type="Rhea" id="RHEA-COMP:11032"/>
        <dbReference type="ChEBI" id="CHEBI:29950"/>
        <dbReference type="ChEBI" id="CHEBI:57287"/>
        <dbReference type="ChEBI" id="CHEBI:57379"/>
        <dbReference type="ChEBI" id="CHEBI:74151"/>
        <dbReference type="EC" id="2.3.1.225"/>
    </reaction>
</comment>
<keyword evidence="4 7" id="KW-1133">Transmembrane helix</keyword>
<reference evidence="9" key="1">
    <citation type="submission" date="2019-08" db="EMBL/GenBank/DDBJ databases">
        <title>The genome of the North American firefly Photinus pyralis.</title>
        <authorList>
            <consortium name="Photinus pyralis genome working group"/>
            <person name="Fallon T.R."/>
            <person name="Sander Lower S.E."/>
            <person name="Weng J.-K."/>
        </authorList>
    </citation>
    <scope>NUCLEOTIDE SEQUENCE</scope>
    <source>
        <strain evidence="9">TRF0915ILg1</strain>
        <tissue evidence="9">Whole body</tissue>
    </source>
</reference>
<dbReference type="Pfam" id="PF01529">
    <property type="entry name" value="DHHC"/>
    <property type="match status" value="1"/>
</dbReference>
<dbReference type="GO" id="GO:0019706">
    <property type="term" value="F:protein-cysteine S-palmitoyltransferase activity"/>
    <property type="evidence" value="ECO:0007669"/>
    <property type="project" value="UniProtKB-EC"/>
</dbReference>
<feature type="transmembrane region" description="Helical" evidence="7">
    <location>
        <begin position="62"/>
        <end position="84"/>
    </location>
</feature>
<evidence type="ECO:0000256" key="6">
    <source>
        <dbReference type="ARBA" id="ARBA00023315"/>
    </source>
</evidence>
<keyword evidence="5 7" id="KW-0472">Membrane</keyword>
<evidence type="ECO:0000313" key="9">
    <source>
        <dbReference type="EMBL" id="KAF2884870.1"/>
    </source>
</evidence>
<comment type="domain">
    <text evidence="7">The DHHC domain is required for palmitoyltransferase activity.</text>
</comment>
<dbReference type="EC" id="2.3.1.225" evidence="7"/>
<dbReference type="OrthoDB" id="331948at2759"/>
<evidence type="ECO:0000313" key="10">
    <source>
        <dbReference type="Proteomes" id="UP000801492"/>
    </source>
</evidence>
<comment type="subcellular location">
    <subcellularLocation>
        <location evidence="1">Membrane</location>
        <topology evidence="1">Multi-pass membrane protein</topology>
    </subcellularLocation>
</comment>
<evidence type="ECO:0000256" key="2">
    <source>
        <dbReference type="ARBA" id="ARBA00022679"/>
    </source>
</evidence>
<dbReference type="EMBL" id="VTPC01090050">
    <property type="protein sequence ID" value="KAF2884870.1"/>
    <property type="molecule type" value="Genomic_DNA"/>
</dbReference>
<dbReference type="InterPro" id="IPR039859">
    <property type="entry name" value="PFA4/ZDH16/20/ERF2-like"/>
</dbReference>
<evidence type="ECO:0000259" key="8">
    <source>
        <dbReference type="Pfam" id="PF01529"/>
    </source>
</evidence>
<protein>
    <recommendedName>
        <fullName evidence="7">Palmitoyltransferase</fullName>
        <ecNumber evidence="7">2.3.1.225</ecNumber>
    </recommendedName>
</protein>
<evidence type="ECO:0000256" key="7">
    <source>
        <dbReference type="RuleBase" id="RU079119"/>
    </source>
</evidence>
<sequence length="174" mass="20383">MVIVHWKIHRLPKLLYYFGKNFCRRCCFAIRSLTYNHFMEQSYAADVCMEPMFWFVDNFTHAIGPLFVVAVICLTASVVCIAYWIGLPYWWNRSPLTCIILLIVGHWLLINISFHYYMAVITPPGYPPQGELITEAVSICKKCIAPKPPRTHHCSVCNRCILKMDHHCRILNWF</sequence>
<name>A0A8K0CCE6_IGNLU</name>
<proteinExistence type="inferred from homology"/>
<feature type="domain" description="Palmitoyltransferase DHHC" evidence="8">
    <location>
        <begin position="138"/>
        <end position="172"/>
    </location>
</feature>
<dbReference type="GO" id="GO:0016020">
    <property type="term" value="C:membrane"/>
    <property type="evidence" value="ECO:0007669"/>
    <property type="project" value="UniProtKB-SubCell"/>
</dbReference>
<dbReference type="PANTHER" id="PTHR12246">
    <property type="entry name" value="PALMITOYLTRANSFERASE ZDHHC16"/>
    <property type="match status" value="1"/>
</dbReference>
<dbReference type="Proteomes" id="UP000801492">
    <property type="component" value="Unassembled WGS sequence"/>
</dbReference>
<keyword evidence="2 7" id="KW-0808">Transferase</keyword>
<organism evidence="9 10">
    <name type="scientific">Ignelater luminosus</name>
    <name type="common">Cucubano</name>
    <name type="synonym">Pyrophorus luminosus</name>
    <dbReference type="NCBI Taxonomy" id="2038154"/>
    <lineage>
        <taxon>Eukaryota</taxon>
        <taxon>Metazoa</taxon>
        <taxon>Ecdysozoa</taxon>
        <taxon>Arthropoda</taxon>
        <taxon>Hexapoda</taxon>
        <taxon>Insecta</taxon>
        <taxon>Pterygota</taxon>
        <taxon>Neoptera</taxon>
        <taxon>Endopterygota</taxon>
        <taxon>Coleoptera</taxon>
        <taxon>Polyphaga</taxon>
        <taxon>Elateriformia</taxon>
        <taxon>Elateroidea</taxon>
        <taxon>Elateridae</taxon>
        <taxon>Agrypninae</taxon>
        <taxon>Pyrophorini</taxon>
        <taxon>Ignelater</taxon>
    </lineage>
</organism>
<keyword evidence="6 7" id="KW-0012">Acyltransferase</keyword>
<evidence type="ECO:0000256" key="1">
    <source>
        <dbReference type="ARBA" id="ARBA00004141"/>
    </source>
</evidence>
<keyword evidence="3 7" id="KW-0812">Transmembrane</keyword>
<gene>
    <name evidence="9" type="ORF">ILUMI_21289</name>
</gene>
<keyword evidence="10" id="KW-1185">Reference proteome</keyword>
<evidence type="ECO:0000256" key="3">
    <source>
        <dbReference type="ARBA" id="ARBA00022692"/>
    </source>
</evidence>
<evidence type="ECO:0000256" key="4">
    <source>
        <dbReference type="ARBA" id="ARBA00022989"/>
    </source>
</evidence>
<comment type="similarity">
    <text evidence="7">Belongs to the DHHC palmitoyltransferase family.</text>
</comment>
<comment type="caution">
    <text evidence="9">The sequence shown here is derived from an EMBL/GenBank/DDBJ whole genome shotgun (WGS) entry which is preliminary data.</text>
</comment>
<dbReference type="InterPro" id="IPR001594">
    <property type="entry name" value="Palmitoyltrfase_DHHC"/>
</dbReference>
<dbReference type="PROSITE" id="PS50216">
    <property type="entry name" value="DHHC"/>
    <property type="match status" value="1"/>
</dbReference>
<evidence type="ECO:0000256" key="5">
    <source>
        <dbReference type="ARBA" id="ARBA00023136"/>
    </source>
</evidence>